<dbReference type="NCBIfam" id="TIGR03442">
    <property type="entry name" value="ergothioneine biosynthesis protein EgtC"/>
    <property type="match status" value="1"/>
</dbReference>
<dbReference type="Pfam" id="PF13230">
    <property type="entry name" value="GATase_4"/>
    <property type="match status" value="1"/>
</dbReference>
<dbReference type="NCBIfam" id="TIGR03438">
    <property type="entry name" value="egtD_ergothio"/>
    <property type="match status" value="1"/>
</dbReference>
<feature type="binding site" evidence="5">
    <location>
        <position position="363"/>
    </location>
    <ligand>
        <name>S-adenosyl-L-methionine</name>
        <dbReference type="ChEBI" id="CHEBI:59789"/>
    </ligand>
</feature>
<dbReference type="InterPro" id="IPR029055">
    <property type="entry name" value="Ntn_hydrolases_N"/>
</dbReference>
<keyword evidence="8" id="KW-1185">Reference proteome</keyword>
<dbReference type="Gene3D" id="3.40.50.150">
    <property type="entry name" value="Vaccinia Virus protein VP39"/>
    <property type="match status" value="1"/>
</dbReference>
<dbReference type="Pfam" id="PF10017">
    <property type="entry name" value="Methyltransf_33"/>
    <property type="match status" value="1"/>
</dbReference>
<dbReference type="InterPro" id="IPR032888">
    <property type="entry name" value="EgtD_Actinobacteria"/>
</dbReference>
<keyword evidence="4" id="KW-0378">Hydrolase</keyword>
<dbReference type="UniPathway" id="UPA01014"/>
<dbReference type="GO" id="GO:0052706">
    <property type="term" value="F:L-histidine N(alpha)-methyltransferase activity"/>
    <property type="evidence" value="ECO:0007669"/>
    <property type="project" value="UniProtKB-UniRule"/>
</dbReference>
<evidence type="ECO:0000313" key="8">
    <source>
        <dbReference type="Proteomes" id="UP000298860"/>
    </source>
</evidence>
<feature type="binding site" evidence="5">
    <location>
        <position position="357"/>
    </location>
    <ligand>
        <name>S-adenosyl-L-methionine</name>
        <dbReference type="ChEBI" id="CHEBI:59789"/>
    </ligand>
</feature>
<dbReference type="GO" id="GO:0052699">
    <property type="term" value="P:ergothioneine biosynthetic process"/>
    <property type="evidence" value="ECO:0007669"/>
    <property type="project" value="UniProtKB-UniRule"/>
</dbReference>
<dbReference type="InterPro" id="IPR017932">
    <property type="entry name" value="GATase_2_dom"/>
</dbReference>
<keyword evidence="5" id="KW-0949">S-adenosyl-L-methionine</keyword>
<dbReference type="AlphaFoldDB" id="A0A4D4J3T7"/>
<dbReference type="PANTHER" id="PTHR43397:SF1">
    <property type="entry name" value="ERGOTHIONEINE BIOSYNTHESIS PROTEIN 1"/>
    <property type="match status" value="1"/>
</dbReference>
<protein>
    <recommendedName>
        <fullName evidence="4 5">Multifunctional fusion protein</fullName>
    </recommendedName>
    <domain>
        <recommendedName>
            <fullName evidence="4">Gamma-glutamyl-hercynylcysteine sulfoxide hydrolase</fullName>
            <ecNumber evidence="4">3.5.1.118</ecNumber>
        </recommendedName>
        <alternativeName>
            <fullName evidence="4">Gamma-glutamyl hercynylcysteine S-oxide hydrolase</fullName>
        </alternativeName>
    </domain>
    <domain>
        <recommendedName>
            <fullName evidence="5">Histidine N-alpha-methyltransferase</fullName>
            <ecNumber evidence="5">2.1.1.44</ecNumber>
        </recommendedName>
        <alternativeName>
            <fullName evidence="5">Histidine trimethyltransferase</fullName>
        </alternativeName>
    </domain>
</protein>
<feature type="binding site" evidence="5">
    <location>
        <position position="384"/>
    </location>
    <ligand>
        <name>S-adenosyl-L-methionine</name>
        <dbReference type="ChEBI" id="CHEBI:59789"/>
    </ligand>
</feature>
<dbReference type="Proteomes" id="UP000298860">
    <property type="component" value="Unassembled WGS sequence"/>
</dbReference>
<dbReference type="CDD" id="cd01908">
    <property type="entry name" value="YafJ"/>
    <property type="match status" value="1"/>
</dbReference>
<keyword evidence="3 4" id="KW-0315">Glutamine amidotransferase</keyword>
<evidence type="ECO:0000256" key="2">
    <source>
        <dbReference type="ARBA" id="ARBA00022679"/>
    </source>
</evidence>
<feature type="binding site" evidence="5">
    <location>
        <position position="477"/>
    </location>
    <ligand>
        <name>L-histidine</name>
        <dbReference type="ChEBI" id="CHEBI:57595"/>
    </ligand>
</feature>
<dbReference type="PROSITE" id="PS51278">
    <property type="entry name" value="GATASE_TYPE_2"/>
    <property type="match status" value="1"/>
</dbReference>
<reference evidence="8" key="1">
    <citation type="submission" date="2019-04" db="EMBL/GenBank/DDBJ databases">
        <title>Draft genome sequence of Pseudonocardiaceae bacterium SL3-2-4.</title>
        <authorList>
            <person name="Ningsih F."/>
            <person name="Yokota A."/>
            <person name="Sakai Y."/>
            <person name="Nanatani K."/>
            <person name="Yabe S."/>
            <person name="Oetari A."/>
            <person name="Sjamsuridzal W."/>
        </authorList>
    </citation>
    <scope>NUCLEOTIDE SEQUENCE [LARGE SCALE GENOMIC DNA]</scope>
    <source>
        <strain evidence="8">SL3-2-4</strain>
    </source>
</reference>
<dbReference type="InterPro" id="IPR035094">
    <property type="entry name" value="EgtD"/>
</dbReference>
<dbReference type="EC" id="3.5.1.118" evidence="4"/>
<dbReference type="EC" id="2.1.1.44" evidence="5"/>
<evidence type="ECO:0000256" key="5">
    <source>
        <dbReference type="HAMAP-Rule" id="MF_02037"/>
    </source>
</evidence>
<dbReference type="HAMAP" id="MF_02036">
    <property type="entry name" value="EgtC"/>
    <property type="match status" value="1"/>
</dbReference>
<dbReference type="SUPFAM" id="SSF56235">
    <property type="entry name" value="N-terminal nucleophile aminohydrolases (Ntn hydrolases)"/>
    <property type="match status" value="1"/>
</dbReference>
<proteinExistence type="inferred from homology"/>
<dbReference type="GO" id="GO:0032259">
    <property type="term" value="P:methylation"/>
    <property type="evidence" value="ECO:0007669"/>
    <property type="project" value="UniProtKB-KW"/>
</dbReference>
<dbReference type="InterPro" id="IPR019257">
    <property type="entry name" value="MeTrfase_dom"/>
</dbReference>
<evidence type="ECO:0000256" key="1">
    <source>
        <dbReference type="ARBA" id="ARBA00022603"/>
    </source>
</evidence>
<dbReference type="InterPro" id="IPR029063">
    <property type="entry name" value="SAM-dependent_MTases_sf"/>
</dbReference>
<dbReference type="SUPFAM" id="SSF53335">
    <property type="entry name" value="S-adenosyl-L-methionine-dependent methyltransferases"/>
    <property type="match status" value="1"/>
</dbReference>
<dbReference type="Gene3D" id="3.60.20.10">
    <property type="entry name" value="Glutamine Phosphoribosylpyrophosphate, subunit 1, domain 1"/>
    <property type="match status" value="1"/>
</dbReference>
<feature type="binding site" evidence="5">
    <location>
        <begin position="553"/>
        <end position="555"/>
    </location>
    <ligand>
        <name>L-histidine</name>
        <dbReference type="ChEBI" id="CHEBI:57595"/>
    </ligand>
</feature>
<feature type="binding site" evidence="5">
    <location>
        <position position="437"/>
    </location>
    <ligand>
        <name>L-histidine</name>
        <dbReference type="ChEBI" id="CHEBI:57595"/>
    </ligand>
</feature>
<dbReference type="EMBL" id="BJFL01000001">
    <property type="protein sequence ID" value="GDY28633.1"/>
    <property type="molecule type" value="Genomic_DNA"/>
</dbReference>
<dbReference type="HAMAP" id="MF_02037">
    <property type="entry name" value="EgtD"/>
    <property type="match status" value="1"/>
</dbReference>
<comment type="similarity">
    <text evidence="5">Belongs to the methyltransferase superfamily. EgtD family.</text>
</comment>
<dbReference type="InterPro" id="IPR051128">
    <property type="entry name" value="EgtD_Methyltrsf_superfamily"/>
</dbReference>
<dbReference type="InterPro" id="IPR032889">
    <property type="entry name" value="EgtC_Actinobacteria"/>
</dbReference>
<comment type="function">
    <text evidence="5">Catalyzes the SAM-dependent triple methylation of the alpha-amino group of histidine to form hercynine, a step in the biosynthesis pathway of ergothioneine.</text>
</comment>
<comment type="pathway">
    <text evidence="4">Amino-acid biosynthesis; ergothioneine biosynthesis.</text>
</comment>
<comment type="subunit">
    <text evidence="5">Monomer.</text>
</comment>
<feature type="binding site" evidence="5">
    <location>
        <position position="327"/>
    </location>
    <ligand>
        <name>L-histidine</name>
        <dbReference type="ChEBI" id="CHEBI:57595"/>
    </ligand>
</feature>
<dbReference type="InterPro" id="IPR026869">
    <property type="entry name" value="EgtC-like"/>
</dbReference>
<gene>
    <name evidence="4" type="primary">egtC</name>
    <name evidence="5" type="synonym">egtD</name>
    <name evidence="7" type="ORF">GTS_02660</name>
</gene>
<dbReference type="PANTHER" id="PTHR43397">
    <property type="entry name" value="ERGOTHIONEINE BIOSYNTHESIS PROTEIN 1"/>
    <property type="match status" value="1"/>
</dbReference>
<dbReference type="GO" id="GO:0008276">
    <property type="term" value="F:protein methyltransferase activity"/>
    <property type="evidence" value="ECO:0007669"/>
    <property type="project" value="InterPro"/>
</dbReference>
<evidence type="ECO:0000259" key="6">
    <source>
        <dbReference type="PROSITE" id="PS51278"/>
    </source>
</evidence>
<keyword evidence="2 5" id="KW-0808">Transferase</keyword>
<name>A0A4D4J3T7_9PSEU</name>
<dbReference type="OrthoDB" id="5289726at2"/>
<dbReference type="GO" id="GO:0016811">
    <property type="term" value="F:hydrolase activity, acting on carbon-nitrogen (but not peptide) bonds, in linear amides"/>
    <property type="evidence" value="ECO:0007669"/>
    <property type="project" value="UniProtKB-UniRule"/>
</dbReference>
<feature type="binding site" evidence="5">
    <location>
        <begin position="412"/>
        <end position="413"/>
    </location>
    <ligand>
        <name>S-adenosyl-L-methionine</name>
        <dbReference type="ChEBI" id="CHEBI:59789"/>
    </ligand>
</feature>
<feature type="domain" description="Glutamine amidotransferase type-2" evidence="6">
    <location>
        <begin position="2"/>
        <end position="239"/>
    </location>
</feature>
<organism evidence="7 8">
    <name type="scientific">Gandjariella thermophila</name>
    <dbReference type="NCBI Taxonomy" id="1931992"/>
    <lineage>
        <taxon>Bacteria</taxon>
        <taxon>Bacillati</taxon>
        <taxon>Actinomycetota</taxon>
        <taxon>Actinomycetes</taxon>
        <taxon>Pseudonocardiales</taxon>
        <taxon>Pseudonocardiaceae</taxon>
        <taxon>Gandjariella</taxon>
    </lineage>
</organism>
<comment type="catalytic activity">
    <reaction evidence="5">
        <text>L-histidine + 3 S-adenosyl-L-methionine = hercynine + 3 S-adenosyl-L-homocysteine + 3 H(+)</text>
        <dbReference type="Rhea" id="RHEA:38471"/>
        <dbReference type="ChEBI" id="CHEBI:15378"/>
        <dbReference type="ChEBI" id="CHEBI:15781"/>
        <dbReference type="ChEBI" id="CHEBI:57595"/>
        <dbReference type="ChEBI" id="CHEBI:57856"/>
        <dbReference type="ChEBI" id="CHEBI:59789"/>
        <dbReference type="EC" id="2.1.1.44"/>
    </reaction>
</comment>
<comment type="catalytic activity">
    <reaction evidence="4">
        <text>gamma-L-glutamyl-hercynylcysteine S-oxide + H2O = S-(hercyn-2-yl)-L-cysteine S-oxide + L-glutamate</text>
        <dbReference type="Rhea" id="RHEA:42684"/>
        <dbReference type="ChEBI" id="CHEBI:15377"/>
        <dbReference type="ChEBI" id="CHEBI:29985"/>
        <dbReference type="ChEBI" id="CHEBI:82703"/>
        <dbReference type="ChEBI" id="CHEBI:82706"/>
        <dbReference type="EC" id="3.5.1.118"/>
    </reaction>
</comment>
<accession>A0A4D4J3T7</accession>
<comment type="caution">
    <text evidence="7">The sequence shown here is derived from an EMBL/GenBank/DDBJ whole genome shotgun (WGS) entry which is preliminary data.</text>
</comment>
<sequence length="594" mass="64017">MCRHLGYLGPPVSVAELLLDPPHSLLRQSWAPVDMRGGGTVNADGFGVGWYPQGQDIPLRYRRAVPMWTDTNLPGLARSARATGVVGAVRSATVGMPVVETACAPFTDGEWLFSHNGKVAGWPDALAGPATALPVTDLLTLDAPTDSAVLWALLRRRLRAGEDPARAVAGLVAEVADAAPGSRLNLLLTNGRVLVGTAAGHALSVLRTADAVLVSSEPCDDDPRWRAVPDGHLVVAGVSGEPSITALPVRGDHIGWGGPSDTDEDWGTMTVTEPVVDVHLTEEDARRALRGDALVGLTADPKWLPPRWFYDARGSELFERITELPEYYPTRAERAVLEAYAAEIAALTGARTLVELGSGSSEKTRLLLDALRGHGSLETFVPLDVSASALREAAGLIAADYPGLTVHGVVGDFTQHLELLPAAQPRLVAFLGGTIGNLLPTERAKFLGAVRDVLDAGEWLLLGTDLVKDPGVLVAAYDDARGVTAEFNRNVLHVLNRELDGDFPVDDFDHVARWNAEDEWIEMRLRARGETRVRLAALDLDLRFAEGEEMRTEVSAKFRRERVDTELAEAGFALTRWWTDPAGRFAVSLARAED</sequence>
<dbReference type="InterPro" id="IPR017808">
    <property type="entry name" value="EgtC"/>
</dbReference>
<comment type="function">
    <text evidence="4">Catalyzes the hydrolysis of the gamma-glutamyl amide bond of hercynyl-gamma-L-glutamyl-L-cysteine sulfoxide to produce hercynylcysteine sulfoxide, a step in the biosynthesis pathway of ergothioneine.</text>
</comment>
<keyword evidence="1 5" id="KW-0489">Methyltransferase</keyword>
<evidence type="ECO:0000256" key="3">
    <source>
        <dbReference type="ARBA" id="ARBA00022962"/>
    </source>
</evidence>
<evidence type="ECO:0000256" key="4">
    <source>
        <dbReference type="HAMAP-Rule" id="MF_02036"/>
    </source>
</evidence>
<evidence type="ECO:0000313" key="7">
    <source>
        <dbReference type="EMBL" id="GDY28633.1"/>
    </source>
</evidence>